<dbReference type="EMBL" id="JAWLKE010000003">
    <property type="protein sequence ID" value="MDV6230423.1"/>
    <property type="molecule type" value="Genomic_DNA"/>
</dbReference>
<keyword evidence="2" id="KW-1185">Reference proteome</keyword>
<name>A0ABU4AW10_9NOCA</name>
<comment type="caution">
    <text evidence="1">The sequence shown here is derived from an EMBL/GenBank/DDBJ whole genome shotgun (WGS) entry which is preliminary data.</text>
</comment>
<evidence type="ECO:0000313" key="2">
    <source>
        <dbReference type="Proteomes" id="UP001185899"/>
    </source>
</evidence>
<proteinExistence type="predicted"/>
<gene>
    <name evidence="1" type="ORF">R3P95_07680</name>
</gene>
<reference evidence="1 2" key="1">
    <citation type="submission" date="2023-10" db="EMBL/GenBank/DDBJ databases">
        <title>Development of a sustainable strategy for remediation of hydrocarbon-contaminated territories based on the waste exchange concept.</title>
        <authorList>
            <person name="Krivoruchko A."/>
        </authorList>
    </citation>
    <scope>NUCLEOTIDE SEQUENCE [LARGE SCALE GENOMIC DNA]</scope>
    <source>
        <strain evidence="1 2">IEGM 1322</strain>
    </source>
</reference>
<dbReference type="Proteomes" id="UP001185899">
    <property type="component" value="Unassembled WGS sequence"/>
</dbReference>
<accession>A0ABU4AW10</accession>
<sequence>MTAVAVGAAGVIALVLLASRGSGLDFERRALSGAYKPPRSKWPKRPLTRRRT</sequence>
<protein>
    <submittedName>
        <fullName evidence="1">Uncharacterized protein</fullName>
    </submittedName>
</protein>
<organism evidence="1 2">
    <name type="scientific">Rhodococcus cercidiphylli</name>
    <dbReference type="NCBI Taxonomy" id="489916"/>
    <lineage>
        <taxon>Bacteria</taxon>
        <taxon>Bacillati</taxon>
        <taxon>Actinomycetota</taxon>
        <taxon>Actinomycetes</taxon>
        <taxon>Mycobacteriales</taxon>
        <taxon>Nocardiaceae</taxon>
        <taxon>Rhodococcus</taxon>
    </lineage>
</organism>
<dbReference type="RefSeq" id="WP_317547885.1">
    <property type="nucleotide sequence ID" value="NZ_JAWLKE010000003.1"/>
</dbReference>
<evidence type="ECO:0000313" key="1">
    <source>
        <dbReference type="EMBL" id="MDV6230423.1"/>
    </source>
</evidence>